<comment type="caution">
    <text evidence="1">The sequence shown here is derived from an EMBL/GenBank/DDBJ whole genome shotgun (WGS) entry which is preliminary data.</text>
</comment>
<evidence type="ECO:0000313" key="1">
    <source>
        <dbReference type="EMBL" id="RMO82850.1"/>
    </source>
</evidence>
<organism evidence="1 2">
    <name type="scientific">Pseudomonas syringae pv. philadelphi</name>
    <dbReference type="NCBI Taxonomy" id="251706"/>
    <lineage>
        <taxon>Bacteria</taxon>
        <taxon>Pseudomonadati</taxon>
        <taxon>Pseudomonadota</taxon>
        <taxon>Gammaproteobacteria</taxon>
        <taxon>Pseudomonadales</taxon>
        <taxon>Pseudomonadaceae</taxon>
        <taxon>Pseudomonas</taxon>
    </lineage>
</organism>
<protein>
    <submittedName>
        <fullName evidence="1">Uncharacterized protein</fullName>
    </submittedName>
</protein>
<dbReference type="Proteomes" id="UP000279372">
    <property type="component" value="Unassembled WGS sequence"/>
</dbReference>
<sequence length="40" mass="4753">MLQQAKNLAIDRAQFRLHELTLFFVMAEKSMLNISRFARI</sequence>
<evidence type="ECO:0000313" key="2">
    <source>
        <dbReference type="Proteomes" id="UP000279372"/>
    </source>
</evidence>
<dbReference type="EMBL" id="RBQB01000292">
    <property type="protein sequence ID" value="RMO82850.1"/>
    <property type="molecule type" value="Genomic_DNA"/>
</dbReference>
<dbReference type="AlphaFoldDB" id="A0A3M3YJX9"/>
<proteinExistence type="predicted"/>
<reference evidence="1 2" key="1">
    <citation type="submission" date="2018-08" db="EMBL/GenBank/DDBJ databases">
        <title>Recombination of ecologically and evolutionarily significant loci maintains genetic cohesion in the Pseudomonas syringae species complex.</title>
        <authorList>
            <person name="Dillon M."/>
            <person name="Thakur S."/>
            <person name="Almeida R.N.D."/>
            <person name="Weir B.S."/>
            <person name="Guttman D.S."/>
        </authorList>
    </citation>
    <scope>NUCLEOTIDE SEQUENCE [LARGE SCALE GENOMIC DNA]</scope>
    <source>
        <strain evidence="1 2">ICMP 8902</strain>
    </source>
</reference>
<accession>A0A3M3YJX9</accession>
<gene>
    <name evidence="1" type="ORF">ALQ33_101489</name>
</gene>
<name>A0A3M3YJX9_9PSED</name>